<dbReference type="PANTHER" id="PTHR35287:SF1">
    <property type="entry name" value="SI:ZFOS-911D5.4"/>
    <property type="match status" value="1"/>
</dbReference>
<proteinExistence type="predicted"/>
<reference evidence="2 3" key="1">
    <citation type="journal article" date="2020" name="Mol. Biol. Evol.">
        <title>Distinct Expression and Methylation Patterns for Genes with Different Fates following a Single Whole-Genome Duplication in Flowering Plants.</title>
        <authorList>
            <person name="Shi T."/>
            <person name="Rahmani R.S."/>
            <person name="Gugger P.F."/>
            <person name="Wang M."/>
            <person name="Li H."/>
            <person name="Zhang Y."/>
            <person name="Li Z."/>
            <person name="Wang Q."/>
            <person name="Van de Peer Y."/>
            <person name="Marchal K."/>
            <person name="Chen J."/>
        </authorList>
    </citation>
    <scope>NUCLEOTIDE SEQUENCE [LARGE SCALE GENOMIC DNA]</scope>
    <source>
        <tissue evidence="2">Leaf</tissue>
    </source>
</reference>
<keyword evidence="3" id="KW-1185">Reference proteome</keyword>
<organism evidence="2 3">
    <name type="scientific">Nelumbo nucifera</name>
    <name type="common">Sacred lotus</name>
    <dbReference type="NCBI Taxonomy" id="4432"/>
    <lineage>
        <taxon>Eukaryota</taxon>
        <taxon>Viridiplantae</taxon>
        <taxon>Streptophyta</taxon>
        <taxon>Embryophyta</taxon>
        <taxon>Tracheophyta</taxon>
        <taxon>Spermatophyta</taxon>
        <taxon>Magnoliopsida</taxon>
        <taxon>Proteales</taxon>
        <taxon>Nelumbonaceae</taxon>
        <taxon>Nelumbo</taxon>
    </lineage>
</organism>
<accession>A0A822ZX88</accession>
<gene>
    <name evidence="2" type="ORF">HUJ06_017403</name>
</gene>
<sequence>MARKPVRGAAMICYLPFPVRTQKQSSGDGCPSQPLPSSLSPFFFSFFFSRSSSSTSPSPFEPRSRAATIVTRIIYPLVPLRSTSSPFAGELLSLAALFAFQWNGGRSGVDFRNCEEGNFSRTGNSNSTRVVDDVANHHEPNRSVQSAPLEAVSTGLNHEQQIFSQAQKILKMLHQIRVWLRVRTQGWIEVRIRILKATGTSHSLVIPHFHATALLLGISRRLRVYLRRFDRIMWVEVICGLVIYRLLRRFFHDDDDFEIEATDSDAKFLVASRIEKLYGGKVYLGLRIPDAETGSRQNVDMVLLTKGEAVVVSVKNFSGFVGIDDDGSWVCTSENKHKTERHPDPVLETKRQVTVLESYLEQRGVTLPEGYLSVKVVLPNRNCRIIHSNDFPSEVIPFDQWTQLKPEPKGTFSGWIKDAFRGGKKDMQDGLHQKVHFILSTAPMWDRLELKNNKHLFGEFLEFKGKQDDIQALRNIKRSKVSQLIIQKFSMLGLAHSKLQVLYSPRDFRNDGASVSEWKEVTVRSNTEVLFQPQNSNKVRKFKLSSIISMSLSA</sequence>
<dbReference type="InterPro" id="IPR011528">
    <property type="entry name" value="NERD"/>
</dbReference>
<dbReference type="AlphaFoldDB" id="A0A822ZX88"/>
<dbReference type="PANTHER" id="PTHR35287">
    <property type="entry name" value="SI:ZFOS-911D5.4"/>
    <property type="match status" value="1"/>
</dbReference>
<dbReference type="Pfam" id="PF08378">
    <property type="entry name" value="NERD"/>
    <property type="match status" value="1"/>
</dbReference>
<feature type="domain" description="NERD" evidence="1">
    <location>
        <begin position="262"/>
        <end position="379"/>
    </location>
</feature>
<dbReference type="PROSITE" id="PS50965">
    <property type="entry name" value="NERD"/>
    <property type="match status" value="1"/>
</dbReference>
<name>A0A822ZX88_NELNU</name>
<evidence type="ECO:0000259" key="1">
    <source>
        <dbReference type="PROSITE" id="PS50965"/>
    </source>
</evidence>
<dbReference type="EMBL" id="DUZY01000008">
    <property type="protein sequence ID" value="DAD47466.1"/>
    <property type="molecule type" value="Genomic_DNA"/>
</dbReference>
<evidence type="ECO:0000313" key="3">
    <source>
        <dbReference type="Proteomes" id="UP000607653"/>
    </source>
</evidence>
<comment type="caution">
    <text evidence="2">The sequence shown here is derived from an EMBL/GenBank/DDBJ whole genome shotgun (WGS) entry which is preliminary data.</text>
</comment>
<protein>
    <recommendedName>
        <fullName evidence="1">NERD domain-containing protein</fullName>
    </recommendedName>
</protein>
<evidence type="ECO:0000313" key="2">
    <source>
        <dbReference type="EMBL" id="DAD47466.1"/>
    </source>
</evidence>
<dbReference type="Proteomes" id="UP000607653">
    <property type="component" value="Unassembled WGS sequence"/>
</dbReference>